<protein>
    <submittedName>
        <fullName evidence="2">Uncharacterized protein</fullName>
    </submittedName>
</protein>
<organism evidence="2 3">
    <name type="scientific">Sphingobacterium psychroaquaticum</name>
    <dbReference type="NCBI Taxonomy" id="561061"/>
    <lineage>
        <taxon>Bacteria</taxon>
        <taxon>Pseudomonadati</taxon>
        <taxon>Bacteroidota</taxon>
        <taxon>Sphingobacteriia</taxon>
        <taxon>Sphingobacteriales</taxon>
        <taxon>Sphingobacteriaceae</taxon>
        <taxon>Sphingobacterium</taxon>
    </lineage>
</organism>
<feature type="transmembrane region" description="Helical" evidence="1">
    <location>
        <begin position="6"/>
        <end position="27"/>
    </location>
</feature>
<dbReference type="Proteomes" id="UP000192980">
    <property type="component" value="Unassembled WGS sequence"/>
</dbReference>
<accession>A0A1X7IGJ8</accession>
<dbReference type="EMBL" id="FXAU01000001">
    <property type="protein sequence ID" value="SMG13871.1"/>
    <property type="molecule type" value="Genomic_DNA"/>
</dbReference>
<evidence type="ECO:0000313" key="2">
    <source>
        <dbReference type="EMBL" id="SMG13871.1"/>
    </source>
</evidence>
<name>A0A1X7IGJ8_9SPHI</name>
<evidence type="ECO:0000256" key="1">
    <source>
        <dbReference type="SAM" id="Phobius"/>
    </source>
</evidence>
<keyword evidence="1" id="KW-0812">Transmembrane</keyword>
<reference evidence="2 3" key="1">
    <citation type="submission" date="2017-04" db="EMBL/GenBank/DDBJ databases">
        <authorList>
            <person name="Afonso C.L."/>
            <person name="Miller P.J."/>
            <person name="Scott M.A."/>
            <person name="Spackman E."/>
            <person name="Goraichik I."/>
            <person name="Dimitrov K.M."/>
            <person name="Suarez D.L."/>
            <person name="Swayne D.E."/>
        </authorList>
    </citation>
    <scope>NUCLEOTIDE SEQUENCE [LARGE SCALE GENOMIC DNA]</scope>
    <source>
        <strain evidence="2 3">DSM 22418</strain>
    </source>
</reference>
<keyword evidence="1" id="KW-1133">Transmembrane helix</keyword>
<keyword evidence="1" id="KW-0472">Membrane</keyword>
<evidence type="ECO:0000313" key="3">
    <source>
        <dbReference type="Proteomes" id="UP000192980"/>
    </source>
</evidence>
<dbReference type="STRING" id="561061.SAMN05660862_0811"/>
<proteinExistence type="predicted"/>
<gene>
    <name evidence="2" type="ORF">SAMN05660862_0811</name>
</gene>
<dbReference type="AlphaFoldDB" id="A0A1X7IGJ8"/>
<sequence>MYLGTKFILPYFTVLLQYIFLIHLLILKKYCRIFKKSNPRLIMFRKLIFLDNQQIGAIDFQAYIIELKGQKTAFALFMNQLETPLICYSIGTKNQVHFAIDDEQFSWIVRNSLIDPQEKNAIYKKFDVFVRQVEVQAANYFFREAQMKYFSSSDLLARYGQCYIESKESLT</sequence>
<keyword evidence="3" id="KW-1185">Reference proteome</keyword>